<evidence type="ECO:0000256" key="3">
    <source>
        <dbReference type="ARBA" id="ARBA00022840"/>
    </source>
</evidence>
<dbReference type="PANTHER" id="PTHR43024">
    <property type="entry name" value="UDP-N-ACETYLMURAMOYL-TRIPEPTIDE--D-ALANYL-D-ALANINE LIGASE"/>
    <property type="match status" value="1"/>
</dbReference>
<evidence type="ECO:0000256" key="1">
    <source>
        <dbReference type="ARBA" id="ARBA00022598"/>
    </source>
</evidence>
<dbReference type="SUPFAM" id="SSF53623">
    <property type="entry name" value="MurD-like peptide ligases, catalytic domain"/>
    <property type="match status" value="1"/>
</dbReference>
<dbReference type="Gene3D" id="3.40.1190.10">
    <property type="entry name" value="Mur-like, catalytic domain"/>
    <property type="match status" value="1"/>
</dbReference>
<keyword evidence="2" id="KW-0547">Nucleotide-binding</keyword>
<dbReference type="OrthoDB" id="9801978at2"/>
<feature type="domain" description="Mur ligase C-terminal" evidence="4">
    <location>
        <begin position="267"/>
        <end position="393"/>
    </location>
</feature>
<reference evidence="6 7" key="1">
    <citation type="submission" date="2020-05" db="EMBL/GenBank/DDBJ databases">
        <title>Streptobacillus felis strain LHL191014123.</title>
        <authorList>
            <person name="Fawzy A."/>
            <person name="Rau J."/>
            <person name="Risse K."/>
            <person name="Schauerte N."/>
            <person name="Geiger C."/>
            <person name="Blom J."/>
            <person name="Imirzalioglu C."/>
            <person name="Falgenhauer J."/>
            <person name="Bach A."/>
            <person name="Herden C."/>
            <person name="Eisenberg T."/>
        </authorList>
    </citation>
    <scope>NUCLEOTIDE SEQUENCE [LARGE SCALE GENOMIC DNA]</scope>
    <source>
        <strain evidence="6 7">LHL191014123</strain>
    </source>
</reference>
<dbReference type="Pfam" id="PF08245">
    <property type="entry name" value="Mur_ligase_M"/>
    <property type="match status" value="1"/>
</dbReference>
<dbReference type="Gene3D" id="3.90.190.20">
    <property type="entry name" value="Mur ligase, C-terminal domain"/>
    <property type="match status" value="1"/>
</dbReference>
<dbReference type="GO" id="GO:0005524">
    <property type="term" value="F:ATP binding"/>
    <property type="evidence" value="ECO:0007669"/>
    <property type="project" value="UniProtKB-KW"/>
</dbReference>
<dbReference type="Proteomes" id="UP000526184">
    <property type="component" value="Unassembled WGS sequence"/>
</dbReference>
<dbReference type="InterPro" id="IPR013221">
    <property type="entry name" value="Mur_ligase_cen"/>
</dbReference>
<dbReference type="Pfam" id="PF02875">
    <property type="entry name" value="Mur_ligase_C"/>
    <property type="match status" value="1"/>
</dbReference>
<dbReference type="RefSeq" id="WP_082762533.1">
    <property type="nucleotide sequence ID" value="NZ_CBCRWS010000018.1"/>
</dbReference>
<dbReference type="InterPro" id="IPR036615">
    <property type="entry name" value="Mur_ligase_C_dom_sf"/>
</dbReference>
<comment type="caution">
    <text evidence="6">The sequence shown here is derived from an EMBL/GenBank/DDBJ whole genome shotgun (WGS) entry which is preliminary data.</text>
</comment>
<evidence type="ECO:0000259" key="5">
    <source>
        <dbReference type="Pfam" id="PF08245"/>
    </source>
</evidence>
<keyword evidence="7" id="KW-1185">Reference proteome</keyword>
<dbReference type="SUPFAM" id="SSF53244">
    <property type="entry name" value="MurD-like peptide ligases, peptide-binding domain"/>
    <property type="match status" value="1"/>
</dbReference>
<gene>
    <name evidence="6" type="ORF">HP397_01510</name>
</gene>
<dbReference type="GO" id="GO:0016881">
    <property type="term" value="F:acid-amino acid ligase activity"/>
    <property type="evidence" value="ECO:0007669"/>
    <property type="project" value="InterPro"/>
</dbReference>
<evidence type="ECO:0000256" key="2">
    <source>
        <dbReference type="ARBA" id="ARBA00022741"/>
    </source>
</evidence>
<organism evidence="6 7">
    <name type="scientific">Streptobacillus felis</name>
    <dbReference type="NCBI Taxonomy" id="1384509"/>
    <lineage>
        <taxon>Bacteria</taxon>
        <taxon>Fusobacteriati</taxon>
        <taxon>Fusobacteriota</taxon>
        <taxon>Fusobacteriia</taxon>
        <taxon>Fusobacteriales</taxon>
        <taxon>Leptotrichiaceae</taxon>
        <taxon>Streptobacillus</taxon>
    </lineage>
</organism>
<evidence type="ECO:0000313" key="6">
    <source>
        <dbReference type="EMBL" id="NYV27505.1"/>
    </source>
</evidence>
<dbReference type="SUPFAM" id="SSF63418">
    <property type="entry name" value="MurE/MurF N-terminal domain"/>
    <property type="match status" value="1"/>
</dbReference>
<dbReference type="EMBL" id="JABMKT010000004">
    <property type="protein sequence ID" value="NYV27505.1"/>
    <property type="molecule type" value="Genomic_DNA"/>
</dbReference>
<protein>
    <submittedName>
        <fullName evidence="6">UDP-N-acetylmuramoyl-tripeptide--D-alanyl-D-alanine ligase</fullName>
    </submittedName>
</protein>
<dbReference type="InterPro" id="IPR036565">
    <property type="entry name" value="Mur-like_cat_sf"/>
</dbReference>
<name>A0A7Z0PG83_9FUSO</name>
<dbReference type="InterPro" id="IPR035911">
    <property type="entry name" value="MurE/MurF_N"/>
</dbReference>
<dbReference type="InterPro" id="IPR051046">
    <property type="entry name" value="MurCDEF_CellWall_CoF430Synth"/>
</dbReference>
<evidence type="ECO:0000313" key="7">
    <source>
        <dbReference type="Proteomes" id="UP000526184"/>
    </source>
</evidence>
<dbReference type="InterPro" id="IPR004101">
    <property type="entry name" value="Mur_ligase_C"/>
</dbReference>
<keyword evidence="1 6" id="KW-0436">Ligase</keyword>
<evidence type="ECO:0000259" key="4">
    <source>
        <dbReference type="Pfam" id="PF02875"/>
    </source>
</evidence>
<proteinExistence type="predicted"/>
<feature type="domain" description="Mur ligase central" evidence="5">
    <location>
        <begin position="97"/>
        <end position="225"/>
    </location>
</feature>
<dbReference type="AlphaFoldDB" id="A0A7Z0PG83"/>
<sequence length="405" mass="46571">MSKLSTLEEIIGKKIPTLNEEFKVTMNSKETSENTLFFAINKGNDYAKEAENLGAFVIFDKEGLDIENGYYVKDTVKFMQEYAKKYRENNGFIVIGITGSNGKTTVKDILYSVLKEKGEKVYKTQGNYNNHIGLPFTILSARDEDKYLLLEMGMSDLGEIDLLGYIAKPDYSIITNIGQSHLEYLKTMENVFKAKTEIIPHTKKKVVVSGNDKYLSTLEDAIKVEVKNIKTNLLGEHNLLNVSLVDSLLKYIGYTDLNYENISLTGGRFQIIKGKYIYINDAYNASPLSMKASLETFSKIYDENCKVAVLGDMLELGNEENKYHEDLCFVLKETKIDFLYLYGQRMKYLYNKLLELKEIKFKFKHFDIKDEIKIEIDNITDDREKVILLKGSRSMKMEEIMEVNN</sequence>
<dbReference type="PANTHER" id="PTHR43024:SF1">
    <property type="entry name" value="UDP-N-ACETYLMURAMOYL-TRIPEPTIDE--D-ALANYL-D-ALANINE LIGASE"/>
    <property type="match status" value="1"/>
</dbReference>
<keyword evidence="3" id="KW-0067">ATP-binding</keyword>
<accession>A0A7Z0PG83</accession>